<organism evidence="2 3">
    <name type="scientific">Rheinheimera lutimaris</name>
    <dbReference type="NCBI Taxonomy" id="2740584"/>
    <lineage>
        <taxon>Bacteria</taxon>
        <taxon>Pseudomonadati</taxon>
        <taxon>Pseudomonadota</taxon>
        <taxon>Gammaproteobacteria</taxon>
        <taxon>Chromatiales</taxon>
        <taxon>Chromatiaceae</taxon>
        <taxon>Rheinheimera</taxon>
    </lineage>
</organism>
<keyword evidence="2" id="KW-0808">Transferase</keyword>
<dbReference type="AlphaFoldDB" id="A0A7Y5EJC9"/>
<dbReference type="InterPro" id="IPR016181">
    <property type="entry name" value="Acyl_CoA_acyltransferase"/>
</dbReference>
<dbReference type="SUPFAM" id="SSF55729">
    <property type="entry name" value="Acyl-CoA N-acyltransferases (Nat)"/>
    <property type="match status" value="1"/>
</dbReference>
<dbReference type="PANTHER" id="PTHR43617:SF2">
    <property type="entry name" value="UPF0039 PROTEIN SLL0451"/>
    <property type="match status" value="1"/>
</dbReference>
<name>A0A7Y5EJC9_9GAMM</name>
<dbReference type="InterPro" id="IPR000182">
    <property type="entry name" value="GNAT_dom"/>
</dbReference>
<dbReference type="PANTHER" id="PTHR43617">
    <property type="entry name" value="L-AMINO ACID N-ACETYLTRANSFERASE"/>
    <property type="match status" value="1"/>
</dbReference>
<dbReference type="GO" id="GO:0016747">
    <property type="term" value="F:acyltransferase activity, transferring groups other than amino-acyl groups"/>
    <property type="evidence" value="ECO:0007669"/>
    <property type="project" value="InterPro"/>
</dbReference>
<accession>A0A7Y5EJC9</accession>
<dbReference type="Proteomes" id="UP000523161">
    <property type="component" value="Unassembled WGS sequence"/>
</dbReference>
<protein>
    <submittedName>
        <fullName evidence="2">N-acetyltransferase</fullName>
    </submittedName>
</protein>
<proteinExistence type="predicted"/>
<keyword evidence="3" id="KW-1185">Reference proteome</keyword>
<dbReference type="Gene3D" id="3.40.630.30">
    <property type="match status" value="1"/>
</dbReference>
<dbReference type="InterPro" id="IPR050276">
    <property type="entry name" value="MshD_Acetyltransferase"/>
</dbReference>
<comment type="caution">
    <text evidence="2">The sequence shown here is derived from an EMBL/GenBank/DDBJ whole genome shotgun (WGS) entry which is preliminary data.</text>
</comment>
<gene>
    <name evidence="2" type="ORF">HRH59_18350</name>
</gene>
<sequence>MTLLHNISRTLQRRRNSTWHALGYDTTVRPETPADFAAIAHLTHTAFNSNTEVQLISTLRQQADECIALVAEQHGAIVGHILFSPATLDNAPGTRLMALAPMAVSNVLQHQGIGSALVRAGLEQCHKQGVAAVVVLGHPGYYPRFGFTPASRFNISCPWQAADNAFMALELEPGALKGKSGKVVYHPAFAAL</sequence>
<dbReference type="CDD" id="cd04301">
    <property type="entry name" value="NAT_SF"/>
    <property type="match status" value="1"/>
</dbReference>
<dbReference type="RefSeq" id="WP_173502729.1">
    <property type="nucleotide sequence ID" value="NZ_JABSOD010000032.1"/>
</dbReference>
<evidence type="ECO:0000259" key="1">
    <source>
        <dbReference type="PROSITE" id="PS51186"/>
    </source>
</evidence>
<feature type="domain" description="N-acetyltransferase" evidence="1">
    <location>
        <begin position="26"/>
        <end position="172"/>
    </location>
</feature>
<evidence type="ECO:0000313" key="3">
    <source>
        <dbReference type="Proteomes" id="UP000523161"/>
    </source>
</evidence>
<evidence type="ECO:0000313" key="2">
    <source>
        <dbReference type="EMBL" id="NRQ44505.1"/>
    </source>
</evidence>
<dbReference type="PROSITE" id="PS51186">
    <property type="entry name" value="GNAT"/>
    <property type="match status" value="1"/>
</dbReference>
<dbReference type="Pfam" id="PF13527">
    <property type="entry name" value="Acetyltransf_9"/>
    <property type="match status" value="1"/>
</dbReference>
<reference evidence="2 3" key="1">
    <citation type="submission" date="2020-06" db="EMBL/GenBank/DDBJ databases">
        <title>Rheinheimera sp. nov., a marine bacterium isolated from coastal.</title>
        <authorList>
            <person name="Yu Q."/>
            <person name="Qi Y."/>
            <person name="Pu J."/>
        </authorList>
    </citation>
    <scope>NUCLEOTIDE SEQUENCE [LARGE SCALE GENOMIC DNA]</scope>
    <source>
        <strain evidence="2 3">YQF-2</strain>
    </source>
</reference>
<dbReference type="EMBL" id="JABSOD010000032">
    <property type="protein sequence ID" value="NRQ44505.1"/>
    <property type="molecule type" value="Genomic_DNA"/>
</dbReference>